<comment type="function">
    <text evidence="1 5">Has a glutathione-disulfide oxidoreductase activity in the presence of NADPH and glutathione reductase. Reduces low molecular weight disulfides and proteins.</text>
</comment>
<dbReference type="GO" id="GO:0015038">
    <property type="term" value="F:glutathione disulfide oxidoreductase activity"/>
    <property type="evidence" value="ECO:0007669"/>
    <property type="project" value="UniProtKB-UniRule"/>
</dbReference>
<evidence type="ECO:0000259" key="6">
    <source>
        <dbReference type="Pfam" id="PF00462"/>
    </source>
</evidence>
<dbReference type="InterPro" id="IPR036249">
    <property type="entry name" value="Thioredoxin-like_sf"/>
</dbReference>
<dbReference type="GO" id="GO:0005737">
    <property type="term" value="C:cytoplasm"/>
    <property type="evidence" value="ECO:0007669"/>
    <property type="project" value="TreeGrafter"/>
</dbReference>
<dbReference type="SUPFAM" id="SSF52833">
    <property type="entry name" value="Thioredoxin-like"/>
    <property type="match status" value="1"/>
</dbReference>
<dbReference type="EMBL" id="CP042301">
    <property type="protein sequence ID" value="QDZ01517.1"/>
    <property type="molecule type" value="Genomic_DNA"/>
</dbReference>
<dbReference type="RefSeq" id="WP_146300160.1">
    <property type="nucleotide sequence ID" value="NZ_CP042301.2"/>
</dbReference>
<keyword evidence="5" id="KW-0676">Redox-active center</keyword>
<reference evidence="7" key="1">
    <citation type="submission" date="2020-04" db="EMBL/GenBank/DDBJ databases">
        <title>Nitratireductor sp. nov. isolated from mangrove soil.</title>
        <authorList>
            <person name="Ye Y."/>
        </authorList>
    </citation>
    <scope>NUCLEOTIDE SEQUENCE</scope>
    <source>
        <strain evidence="7">SY7</strain>
    </source>
</reference>
<comment type="similarity">
    <text evidence="2 5">Belongs to the glutaredoxin family.</text>
</comment>
<protein>
    <recommendedName>
        <fullName evidence="5">Glutaredoxin</fullName>
    </recommendedName>
</protein>
<evidence type="ECO:0000256" key="2">
    <source>
        <dbReference type="ARBA" id="ARBA00007787"/>
    </source>
</evidence>
<evidence type="ECO:0000256" key="4">
    <source>
        <dbReference type="ARBA" id="ARBA00022982"/>
    </source>
</evidence>
<gene>
    <name evidence="7" type="primary">grxC</name>
    <name evidence="7" type="ORF">FQ775_14650</name>
</gene>
<proteinExistence type="inferred from homology"/>
<evidence type="ECO:0000256" key="5">
    <source>
        <dbReference type="RuleBase" id="RU364065"/>
    </source>
</evidence>
<evidence type="ECO:0000313" key="8">
    <source>
        <dbReference type="Proteomes" id="UP000321389"/>
    </source>
</evidence>
<dbReference type="Proteomes" id="UP000321389">
    <property type="component" value="Chromosome"/>
</dbReference>
<keyword evidence="4 5" id="KW-0249">Electron transport</keyword>
<dbReference type="Pfam" id="PF00462">
    <property type="entry name" value="Glutaredoxin"/>
    <property type="match status" value="1"/>
</dbReference>
<dbReference type="AlphaFoldDB" id="A0A5B8L0J4"/>
<evidence type="ECO:0000313" key="7">
    <source>
        <dbReference type="EMBL" id="QDZ01517.1"/>
    </source>
</evidence>
<dbReference type="OrthoDB" id="9814618at2"/>
<dbReference type="NCBIfam" id="TIGR02181">
    <property type="entry name" value="GRX_bact"/>
    <property type="match status" value="1"/>
</dbReference>
<dbReference type="PROSITE" id="PS51354">
    <property type="entry name" value="GLUTAREDOXIN_2"/>
    <property type="match status" value="1"/>
</dbReference>
<keyword evidence="5" id="KW-0963">Cytoplasm</keyword>
<dbReference type="GO" id="GO:0034599">
    <property type="term" value="P:cellular response to oxidative stress"/>
    <property type="evidence" value="ECO:0007669"/>
    <property type="project" value="TreeGrafter"/>
</dbReference>
<dbReference type="InterPro" id="IPR011900">
    <property type="entry name" value="GRX_bact"/>
</dbReference>
<organism evidence="7 8">
    <name type="scientific">Nitratireductor mangrovi</name>
    <dbReference type="NCBI Taxonomy" id="2599600"/>
    <lineage>
        <taxon>Bacteria</taxon>
        <taxon>Pseudomonadati</taxon>
        <taxon>Pseudomonadota</taxon>
        <taxon>Alphaproteobacteria</taxon>
        <taxon>Hyphomicrobiales</taxon>
        <taxon>Phyllobacteriaceae</taxon>
        <taxon>Nitratireductor</taxon>
    </lineage>
</organism>
<keyword evidence="3 5" id="KW-0813">Transport</keyword>
<feature type="domain" description="Glutaredoxin" evidence="6">
    <location>
        <begin position="4"/>
        <end position="63"/>
    </location>
</feature>
<keyword evidence="8" id="KW-1185">Reference proteome</keyword>
<dbReference type="InterPro" id="IPR014025">
    <property type="entry name" value="Glutaredoxin_subgr"/>
</dbReference>
<dbReference type="GO" id="GO:0045454">
    <property type="term" value="P:cell redox homeostasis"/>
    <property type="evidence" value="ECO:0007669"/>
    <property type="project" value="InterPro"/>
</dbReference>
<dbReference type="CDD" id="cd03418">
    <property type="entry name" value="GRX_GRXb_1_3_like"/>
    <property type="match status" value="1"/>
</dbReference>
<evidence type="ECO:0000256" key="3">
    <source>
        <dbReference type="ARBA" id="ARBA00022448"/>
    </source>
</evidence>
<dbReference type="Gene3D" id="3.40.30.10">
    <property type="entry name" value="Glutaredoxin"/>
    <property type="match status" value="1"/>
</dbReference>
<accession>A0A5B8L0J4</accession>
<name>A0A5B8L0J4_9HYPH</name>
<dbReference type="KEGG" id="niy:FQ775_14650"/>
<dbReference type="PANTHER" id="PTHR45694">
    <property type="entry name" value="GLUTAREDOXIN 2"/>
    <property type="match status" value="1"/>
</dbReference>
<dbReference type="InterPro" id="IPR002109">
    <property type="entry name" value="Glutaredoxin"/>
</dbReference>
<sequence>MTDVTIYTRAFCGYCTAAKRLLDRKGVSYTEHDASFSPELRSEMMTRSGRTTFPQIFVGEVHVGGCDELHALEASGRLDALLAGGAAA</sequence>
<dbReference type="PANTHER" id="PTHR45694:SF18">
    <property type="entry name" value="GLUTAREDOXIN-1-RELATED"/>
    <property type="match status" value="1"/>
</dbReference>
<dbReference type="PRINTS" id="PR00160">
    <property type="entry name" value="GLUTAREDOXIN"/>
</dbReference>
<evidence type="ECO:0000256" key="1">
    <source>
        <dbReference type="ARBA" id="ARBA00002549"/>
    </source>
</evidence>